<dbReference type="OrthoDB" id="3265863at2759"/>
<feature type="compositionally biased region" description="Polar residues" evidence="1">
    <location>
        <begin position="82"/>
        <end position="93"/>
    </location>
</feature>
<protein>
    <submittedName>
        <fullName evidence="2">Uncharacterized protein</fullName>
    </submittedName>
</protein>
<evidence type="ECO:0000313" key="3">
    <source>
        <dbReference type="Proteomes" id="UP000613580"/>
    </source>
</evidence>
<accession>A0A8H6T1Y6</accession>
<name>A0A8H6T1Y6_MYCCL</name>
<sequence>MGRALFSERYGIRASSVNTTASAGIPAPVASLPVDPTPVSYEKWSLTNRFDPDCDEFFATAEYEAFLDRGDVDLAEHPVSGSEDNVSNTSGSESGRDTPEQDPVMSTVSVSVPVAVIANNETPVPVPIIDMAMAIDHDEDDAEPRTPPPMAHLELTPSPPPTVTPRIYVWNRVGLPTSPASPNHGLSLRRTHPIAAHAHITPRRLVGNA</sequence>
<keyword evidence="3" id="KW-1185">Reference proteome</keyword>
<organism evidence="2 3">
    <name type="scientific">Mycena chlorophos</name>
    <name type="common">Agaric fungus</name>
    <name type="synonym">Agaricus chlorophos</name>
    <dbReference type="NCBI Taxonomy" id="658473"/>
    <lineage>
        <taxon>Eukaryota</taxon>
        <taxon>Fungi</taxon>
        <taxon>Dikarya</taxon>
        <taxon>Basidiomycota</taxon>
        <taxon>Agaricomycotina</taxon>
        <taxon>Agaricomycetes</taxon>
        <taxon>Agaricomycetidae</taxon>
        <taxon>Agaricales</taxon>
        <taxon>Marasmiineae</taxon>
        <taxon>Mycenaceae</taxon>
        <taxon>Mycena</taxon>
    </lineage>
</organism>
<dbReference type="AlphaFoldDB" id="A0A8H6T1Y6"/>
<dbReference type="EMBL" id="JACAZE010000008">
    <property type="protein sequence ID" value="KAF7308412.1"/>
    <property type="molecule type" value="Genomic_DNA"/>
</dbReference>
<evidence type="ECO:0000313" key="2">
    <source>
        <dbReference type="EMBL" id="KAF7308412.1"/>
    </source>
</evidence>
<evidence type="ECO:0000256" key="1">
    <source>
        <dbReference type="SAM" id="MobiDB-lite"/>
    </source>
</evidence>
<dbReference type="Proteomes" id="UP000613580">
    <property type="component" value="Unassembled WGS sequence"/>
</dbReference>
<gene>
    <name evidence="2" type="ORF">HMN09_00690000</name>
</gene>
<proteinExistence type="predicted"/>
<feature type="region of interest" description="Disordered" evidence="1">
    <location>
        <begin position="75"/>
        <end position="104"/>
    </location>
</feature>
<comment type="caution">
    <text evidence="2">The sequence shown here is derived from an EMBL/GenBank/DDBJ whole genome shotgun (WGS) entry which is preliminary data.</text>
</comment>
<reference evidence="2" key="1">
    <citation type="submission" date="2020-05" db="EMBL/GenBank/DDBJ databases">
        <title>Mycena genomes resolve the evolution of fungal bioluminescence.</title>
        <authorList>
            <person name="Tsai I.J."/>
        </authorList>
    </citation>
    <scope>NUCLEOTIDE SEQUENCE</scope>
    <source>
        <strain evidence="2">110903Hualien_Pintung</strain>
    </source>
</reference>